<gene>
    <name evidence="2" type="ORF">PVAP13_3NG249319</name>
</gene>
<dbReference type="AlphaFoldDB" id="A0A8T0TXK6"/>
<organism evidence="2 3">
    <name type="scientific">Panicum virgatum</name>
    <name type="common">Blackwell switchgrass</name>
    <dbReference type="NCBI Taxonomy" id="38727"/>
    <lineage>
        <taxon>Eukaryota</taxon>
        <taxon>Viridiplantae</taxon>
        <taxon>Streptophyta</taxon>
        <taxon>Embryophyta</taxon>
        <taxon>Tracheophyta</taxon>
        <taxon>Spermatophyta</taxon>
        <taxon>Magnoliopsida</taxon>
        <taxon>Liliopsida</taxon>
        <taxon>Poales</taxon>
        <taxon>Poaceae</taxon>
        <taxon>PACMAD clade</taxon>
        <taxon>Panicoideae</taxon>
        <taxon>Panicodae</taxon>
        <taxon>Paniceae</taxon>
        <taxon>Panicinae</taxon>
        <taxon>Panicum</taxon>
        <taxon>Panicum sect. Hiantes</taxon>
    </lineage>
</organism>
<dbReference type="EMBL" id="CM029042">
    <property type="protein sequence ID" value="KAG2616661.1"/>
    <property type="molecule type" value="Genomic_DNA"/>
</dbReference>
<feature type="region of interest" description="Disordered" evidence="1">
    <location>
        <begin position="1"/>
        <end position="80"/>
    </location>
</feature>
<feature type="compositionally biased region" description="Basic and acidic residues" evidence="1">
    <location>
        <begin position="15"/>
        <end position="28"/>
    </location>
</feature>
<accession>A0A8T0TXK6</accession>
<evidence type="ECO:0000313" key="3">
    <source>
        <dbReference type="Proteomes" id="UP000823388"/>
    </source>
</evidence>
<evidence type="ECO:0000256" key="1">
    <source>
        <dbReference type="SAM" id="MobiDB-lite"/>
    </source>
</evidence>
<reference evidence="2" key="1">
    <citation type="submission" date="2020-05" db="EMBL/GenBank/DDBJ databases">
        <title>WGS assembly of Panicum virgatum.</title>
        <authorList>
            <person name="Lovell J.T."/>
            <person name="Jenkins J."/>
            <person name="Shu S."/>
            <person name="Juenger T.E."/>
            <person name="Schmutz J."/>
        </authorList>
    </citation>
    <scope>NUCLEOTIDE SEQUENCE</scope>
    <source>
        <strain evidence="2">AP13</strain>
    </source>
</reference>
<feature type="compositionally biased region" description="Basic residues" evidence="1">
    <location>
        <begin position="61"/>
        <end position="71"/>
    </location>
</feature>
<name>A0A8T0TXK6_PANVG</name>
<sequence length="156" mass="17690">IKKSKNRRKKQFPQAEKRERERRNESRRGSQVVAGATRGGWGHALTPDAGSRPEPSNAQRPPRRRRRRRRAASPTETNTSCLIFHARGTARHGRRIRSPPSSAHLPSGIARWVWNPAVAGQVRLSWSRPRAGSPCRPNRSRSVPREHFVSVVCKLC</sequence>
<keyword evidence="3" id="KW-1185">Reference proteome</keyword>
<protein>
    <submittedName>
        <fullName evidence="2">Uncharacterized protein</fullName>
    </submittedName>
</protein>
<comment type="caution">
    <text evidence="2">The sequence shown here is derived from an EMBL/GenBank/DDBJ whole genome shotgun (WGS) entry which is preliminary data.</text>
</comment>
<proteinExistence type="predicted"/>
<feature type="compositionally biased region" description="Basic residues" evidence="1">
    <location>
        <begin position="1"/>
        <end position="11"/>
    </location>
</feature>
<evidence type="ECO:0000313" key="2">
    <source>
        <dbReference type="EMBL" id="KAG2616661.1"/>
    </source>
</evidence>
<dbReference type="Proteomes" id="UP000823388">
    <property type="component" value="Chromosome 3N"/>
</dbReference>
<feature type="non-terminal residue" evidence="2">
    <location>
        <position position="1"/>
    </location>
</feature>